<evidence type="ECO:0000313" key="2">
    <source>
        <dbReference type="EMBL" id="KAJ8347998.1"/>
    </source>
</evidence>
<name>A0A9Q1IN07_SYNKA</name>
<comment type="caution">
    <text evidence="2">The sequence shown here is derived from an EMBL/GenBank/DDBJ whole genome shotgun (WGS) entry which is preliminary data.</text>
</comment>
<keyword evidence="3" id="KW-1185">Reference proteome</keyword>
<accession>A0A9Q1IN07</accession>
<feature type="region of interest" description="Disordered" evidence="1">
    <location>
        <begin position="294"/>
        <end position="322"/>
    </location>
</feature>
<feature type="region of interest" description="Disordered" evidence="1">
    <location>
        <begin position="62"/>
        <end position="119"/>
    </location>
</feature>
<organism evidence="2 3">
    <name type="scientific">Synaphobranchus kaupii</name>
    <name type="common">Kaup's arrowtooth eel</name>
    <dbReference type="NCBI Taxonomy" id="118154"/>
    <lineage>
        <taxon>Eukaryota</taxon>
        <taxon>Metazoa</taxon>
        <taxon>Chordata</taxon>
        <taxon>Craniata</taxon>
        <taxon>Vertebrata</taxon>
        <taxon>Euteleostomi</taxon>
        <taxon>Actinopterygii</taxon>
        <taxon>Neopterygii</taxon>
        <taxon>Teleostei</taxon>
        <taxon>Anguilliformes</taxon>
        <taxon>Synaphobranchidae</taxon>
        <taxon>Synaphobranchus</taxon>
    </lineage>
</organism>
<dbReference type="AlphaFoldDB" id="A0A9Q1IN07"/>
<gene>
    <name evidence="2" type="ORF">SKAU_G00265870</name>
</gene>
<dbReference type="EMBL" id="JAINUF010000010">
    <property type="protein sequence ID" value="KAJ8347998.1"/>
    <property type="molecule type" value="Genomic_DNA"/>
</dbReference>
<sequence>MGAITGLHTIHGLSLDQKDSGSQLLSGEAIFRMPRFPCLPNGRGFGAGLFPLHSPLLRESWLEPPSRQSGATPVQDVGGADGRTTGSPARRAVSGHHPEPRVAQGPLEPPWQSVSPQARELGERPHIWRCCEPVLWTTGPGTGAKCQAHRPRVLETSLASGHRTVLRQRARNLFSAGPGTENPMHLPALRSPALDRRCGTVLKCRAHSPKYRDPTPISDKCKVQRRRARNLWVSPRPGARKPIHLPVLRSPALGHRPEMLRLLEVHTFASAAKPHFGPQVRGQSRNVRGNVLSIETPAASLRTTPFSGTGPETSESRQTREPKSPYIFRCCGALLWTTGAGRS</sequence>
<proteinExistence type="predicted"/>
<dbReference type="Proteomes" id="UP001152622">
    <property type="component" value="Chromosome 10"/>
</dbReference>
<feature type="compositionally biased region" description="Polar residues" evidence="1">
    <location>
        <begin position="301"/>
        <end position="313"/>
    </location>
</feature>
<evidence type="ECO:0000313" key="3">
    <source>
        <dbReference type="Proteomes" id="UP001152622"/>
    </source>
</evidence>
<reference evidence="2" key="1">
    <citation type="journal article" date="2023" name="Science">
        <title>Genome structures resolve the early diversification of teleost fishes.</title>
        <authorList>
            <person name="Parey E."/>
            <person name="Louis A."/>
            <person name="Montfort J."/>
            <person name="Bouchez O."/>
            <person name="Roques C."/>
            <person name="Iampietro C."/>
            <person name="Lluch J."/>
            <person name="Castinel A."/>
            <person name="Donnadieu C."/>
            <person name="Desvignes T."/>
            <person name="Floi Bucao C."/>
            <person name="Jouanno E."/>
            <person name="Wen M."/>
            <person name="Mejri S."/>
            <person name="Dirks R."/>
            <person name="Jansen H."/>
            <person name="Henkel C."/>
            <person name="Chen W.J."/>
            <person name="Zahm M."/>
            <person name="Cabau C."/>
            <person name="Klopp C."/>
            <person name="Thompson A.W."/>
            <person name="Robinson-Rechavi M."/>
            <person name="Braasch I."/>
            <person name="Lecointre G."/>
            <person name="Bobe J."/>
            <person name="Postlethwait J.H."/>
            <person name="Berthelot C."/>
            <person name="Roest Crollius H."/>
            <person name="Guiguen Y."/>
        </authorList>
    </citation>
    <scope>NUCLEOTIDE SEQUENCE</scope>
    <source>
        <strain evidence="2">WJC10195</strain>
    </source>
</reference>
<evidence type="ECO:0000256" key="1">
    <source>
        <dbReference type="SAM" id="MobiDB-lite"/>
    </source>
</evidence>
<protein>
    <submittedName>
        <fullName evidence="2">Uncharacterized protein</fullName>
    </submittedName>
</protein>